<evidence type="ECO:0000256" key="1">
    <source>
        <dbReference type="ARBA" id="ARBA00004123"/>
    </source>
</evidence>
<dbReference type="AlphaFoldDB" id="W1NMR3"/>
<dbReference type="eggNOG" id="KOG0014">
    <property type="taxonomic scope" value="Eukaryota"/>
</dbReference>
<dbReference type="CDD" id="cd00265">
    <property type="entry name" value="MADS_MEF2_like"/>
    <property type="match status" value="1"/>
</dbReference>
<keyword evidence="5" id="KW-0539">Nucleus</keyword>
<dbReference type="OMA" id="FTHSTYY"/>
<feature type="coiled-coil region" evidence="6">
    <location>
        <begin position="84"/>
        <end position="177"/>
    </location>
</feature>
<evidence type="ECO:0000313" key="10">
    <source>
        <dbReference type="Proteomes" id="UP000017836"/>
    </source>
</evidence>
<name>W1NMR3_AMBTC</name>
<sequence>MGRGKIEIKRIENSTNRQVTFSKRRAGLLKKAHELGILCDAQLGLIIFSSNGKLFEYCTHTSSMRQIIDKYLQVTGTRIPEYNHQQVYSEIAKMKNDYDKLQASMRQYTGEDLTSLSMSDLHELEQQLEASATKVRTRKEELLLQQLENLRRKERILEEQNNHLRHLIQENQAAMENKMADQTMLDQFGGFYQVEQPANMLQLSPLRGFRLQPTQPNLQEVTLQCPGLQLW</sequence>
<dbReference type="GO" id="GO:0000978">
    <property type="term" value="F:RNA polymerase II cis-regulatory region sequence-specific DNA binding"/>
    <property type="evidence" value="ECO:0000318"/>
    <property type="project" value="GO_Central"/>
</dbReference>
<evidence type="ECO:0000256" key="3">
    <source>
        <dbReference type="ARBA" id="ARBA00023125"/>
    </source>
</evidence>
<evidence type="ECO:0000256" key="6">
    <source>
        <dbReference type="SAM" id="Coils"/>
    </source>
</evidence>
<dbReference type="Proteomes" id="UP000017836">
    <property type="component" value="Unassembled WGS sequence"/>
</dbReference>
<dbReference type="OrthoDB" id="1898716at2759"/>
<feature type="domain" description="K-box" evidence="8">
    <location>
        <begin position="84"/>
        <end position="174"/>
    </location>
</feature>
<dbReference type="GO" id="GO:0005634">
    <property type="term" value="C:nucleus"/>
    <property type="evidence" value="ECO:0007669"/>
    <property type="project" value="UniProtKB-SubCell"/>
</dbReference>
<keyword evidence="3" id="KW-0238">DNA-binding</keyword>
<evidence type="ECO:0000259" key="7">
    <source>
        <dbReference type="PROSITE" id="PS50066"/>
    </source>
</evidence>
<dbReference type="SMR" id="W1NMR3"/>
<dbReference type="GO" id="GO:0000981">
    <property type="term" value="F:DNA-binding transcription factor activity, RNA polymerase II-specific"/>
    <property type="evidence" value="ECO:0000318"/>
    <property type="project" value="GO_Central"/>
</dbReference>
<evidence type="ECO:0000256" key="2">
    <source>
        <dbReference type="ARBA" id="ARBA00023015"/>
    </source>
</evidence>
<dbReference type="InterPro" id="IPR002100">
    <property type="entry name" value="TF_MADSbox"/>
</dbReference>
<dbReference type="PRINTS" id="PR00404">
    <property type="entry name" value="MADSDOMAIN"/>
</dbReference>
<keyword evidence="10" id="KW-1185">Reference proteome</keyword>
<evidence type="ECO:0000256" key="5">
    <source>
        <dbReference type="ARBA" id="ARBA00023242"/>
    </source>
</evidence>
<dbReference type="InterPro" id="IPR036879">
    <property type="entry name" value="TF_MADSbox_sf"/>
</dbReference>
<gene>
    <name evidence="9" type="ORF">AMTR_s00001p00270400</name>
</gene>
<dbReference type="EMBL" id="KI397142">
    <property type="protein sequence ID" value="ERM96584.1"/>
    <property type="molecule type" value="Genomic_DNA"/>
</dbReference>
<dbReference type="SMART" id="SM00432">
    <property type="entry name" value="MADS"/>
    <property type="match status" value="1"/>
</dbReference>
<dbReference type="InterPro" id="IPR002487">
    <property type="entry name" value="TF_Kbox"/>
</dbReference>
<reference evidence="10" key="1">
    <citation type="journal article" date="2013" name="Science">
        <title>The Amborella genome and the evolution of flowering plants.</title>
        <authorList>
            <consortium name="Amborella Genome Project"/>
        </authorList>
    </citation>
    <scope>NUCLEOTIDE SEQUENCE [LARGE SCALE GENOMIC DNA]</scope>
</reference>
<dbReference type="GO" id="GO:0046983">
    <property type="term" value="F:protein dimerization activity"/>
    <property type="evidence" value="ECO:0007669"/>
    <property type="project" value="InterPro"/>
</dbReference>
<evidence type="ECO:0000259" key="8">
    <source>
        <dbReference type="PROSITE" id="PS51297"/>
    </source>
</evidence>
<dbReference type="Pfam" id="PF01486">
    <property type="entry name" value="K-box"/>
    <property type="match status" value="1"/>
</dbReference>
<keyword evidence="2" id="KW-0805">Transcription regulation</keyword>
<dbReference type="GO" id="GO:0006357">
    <property type="term" value="P:regulation of transcription by RNA polymerase II"/>
    <property type="evidence" value="ECO:0000318"/>
    <property type="project" value="GO_Central"/>
</dbReference>
<dbReference type="PANTHER" id="PTHR48019">
    <property type="entry name" value="SERUM RESPONSE FACTOR HOMOLOG"/>
    <property type="match status" value="1"/>
</dbReference>
<comment type="subcellular location">
    <subcellularLocation>
        <location evidence="1">Nucleus</location>
    </subcellularLocation>
</comment>
<dbReference type="Gramene" id="ERM96584">
    <property type="protein sequence ID" value="ERM96584"/>
    <property type="gene ID" value="AMTR_s00001p00270400"/>
</dbReference>
<dbReference type="Pfam" id="PF00319">
    <property type="entry name" value="SRF-TF"/>
    <property type="match status" value="1"/>
</dbReference>
<organism evidence="9 10">
    <name type="scientific">Amborella trichopoda</name>
    <dbReference type="NCBI Taxonomy" id="13333"/>
    <lineage>
        <taxon>Eukaryota</taxon>
        <taxon>Viridiplantae</taxon>
        <taxon>Streptophyta</taxon>
        <taxon>Embryophyta</taxon>
        <taxon>Tracheophyta</taxon>
        <taxon>Spermatophyta</taxon>
        <taxon>Magnoliopsida</taxon>
        <taxon>Amborellales</taxon>
        <taxon>Amborellaceae</taxon>
        <taxon>Amborella</taxon>
    </lineage>
</organism>
<feature type="domain" description="MADS-box" evidence="7">
    <location>
        <begin position="1"/>
        <end position="61"/>
    </location>
</feature>
<protein>
    <submittedName>
        <fullName evidence="9">Uncharacterized protein</fullName>
    </submittedName>
</protein>
<evidence type="ECO:0000256" key="4">
    <source>
        <dbReference type="ARBA" id="ARBA00023163"/>
    </source>
</evidence>
<dbReference type="InterPro" id="IPR050142">
    <property type="entry name" value="MADS-box/MEF2_TF"/>
</dbReference>
<dbReference type="HOGENOM" id="CLU_053053_0_1_1"/>
<dbReference type="KEGG" id="atr:18424519"/>
<dbReference type="PROSITE" id="PS51297">
    <property type="entry name" value="K_BOX"/>
    <property type="match status" value="1"/>
</dbReference>
<dbReference type="InterPro" id="IPR033896">
    <property type="entry name" value="MEF2-like_N"/>
</dbReference>
<evidence type="ECO:0000313" key="9">
    <source>
        <dbReference type="EMBL" id="ERM96584.1"/>
    </source>
</evidence>
<keyword evidence="4" id="KW-0804">Transcription</keyword>
<dbReference type="Gene3D" id="3.40.1810.10">
    <property type="entry name" value="Transcription factor, MADS-box"/>
    <property type="match status" value="1"/>
</dbReference>
<dbReference type="PROSITE" id="PS50066">
    <property type="entry name" value="MADS_BOX_2"/>
    <property type="match status" value="1"/>
</dbReference>
<keyword evidence="6" id="KW-0175">Coiled coil</keyword>
<proteinExistence type="predicted"/>
<accession>W1NMR3</accession>
<dbReference type="SUPFAM" id="SSF55455">
    <property type="entry name" value="SRF-like"/>
    <property type="match status" value="1"/>
</dbReference>
<dbReference type="GO" id="GO:0045944">
    <property type="term" value="P:positive regulation of transcription by RNA polymerase II"/>
    <property type="evidence" value="ECO:0007669"/>
    <property type="project" value="InterPro"/>
</dbReference>